<reference evidence="7" key="1">
    <citation type="submission" date="2022-12" db="EMBL/GenBank/DDBJ databases">
        <title>Draft genome assemblies for two species of Escallonia (Escalloniales).</title>
        <authorList>
            <person name="Chanderbali A."/>
            <person name="Dervinis C."/>
            <person name="Anghel I."/>
            <person name="Soltis D."/>
            <person name="Soltis P."/>
            <person name="Zapata F."/>
        </authorList>
    </citation>
    <scope>NUCLEOTIDE SEQUENCE</scope>
    <source>
        <strain evidence="7">UCBG64.0493</strain>
        <tissue evidence="7">Leaf</tissue>
    </source>
</reference>
<keyword evidence="3 6" id="KW-0812">Transmembrane</keyword>
<dbReference type="Gene3D" id="1.25.40.10">
    <property type="entry name" value="Tetratricopeptide repeat domain"/>
    <property type="match status" value="1"/>
</dbReference>
<dbReference type="SUPFAM" id="SSF48452">
    <property type="entry name" value="TPR-like"/>
    <property type="match status" value="1"/>
</dbReference>
<dbReference type="InterPro" id="IPR011990">
    <property type="entry name" value="TPR-like_helical_dom_sf"/>
</dbReference>
<dbReference type="Proteomes" id="UP001188597">
    <property type="component" value="Unassembled WGS sequence"/>
</dbReference>
<accession>A0AA88X394</accession>
<dbReference type="PANTHER" id="PTHR12428">
    <property type="entry name" value="OXA1"/>
    <property type="match status" value="1"/>
</dbReference>
<dbReference type="AlphaFoldDB" id="A0AA88X394"/>
<dbReference type="EMBL" id="JAVXUP010000084">
    <property type="protein sequence ID" value="KAK3039066.1"/>
    <property type="molecule type" value="Genomic_DNA"/>
</dbReference>
<evidence type="ECO:0000256" key="6">
    <source>
        <dbReference type="SAM" id="Phobius"/>
    </source>
</evidence>
<comment type="subcellular location">
    <subcellularLocation>
        <location evidence="1">Membrane</location>
        <topology evidence="1">Multi-pass membrane protein</topology>
    </subcellularLocation>
</comment>
<keyword evidence="5 6" id="KW-0472">Membrane</keyword>
<dbReference type="GO" id="GO:0005743">
    <property type="term" value="C:mitochondrial inner membrane"/>
    <property type="evidence" value="ECO:0007669"/>
    <property type="project" value="TreeGrafter"/>
</dbReference>
<evidence type="ECO:0000256" key="3">
    <source>
        <dbReference type="ARBA" id="ARBA00022692"/>
    </source>
</evidence>
<sequence length="633" mass="70376">MATPKLLLSKLLRHSRSTQTIASLYSSSIQSHRAPHNLSPSYAFTTHPLAPHSLSRSFSTRDSEFGDPNLGTDSAATHAEHWAPGFDTSVDGGGGSGTAEVLAAVSSGGSGESIFPVRALILLLDGYHDLTGFPWLRPSTNGLDVELIGRSGYGGGQSFDALIYALFVLAYRLIFQVDDNLFLHGGSQNWPISLAYLAAPKVEENCRVIPKIAIDLDMPHYIWPEWIVSNTDAVPPPIPPPFSGRSYRDQFKLFMKERRAVGCPSYLWFIAYTSVQIPCFILWMTAIRRMALDHHSGFDYVRHYHKRQLRGGALWFKNLTQTPSGVLGLIFPLLIAGLHLINVQVSFHGSSVGKVTDRFGTLLKYYKYYLKFLTLPIFFTSVCVPQGCLVYWLTNGLLNLIQQLCLLHPNIREKLGLPPRRAANPQELAEPGVTSLDPSRKQRFISAHNLAPLELVNMPAIHLCVVFAAYKIINYRLALDKDPECARALLVMGQTLVQEGRHAEATVYLERAITKLLFVGHPADSEDVDLLILASQWAGASCLLQSKKEEGLLHLERVAGLKEPEGPERKAQYYEALVMLASTLYGEGRKAEAAKYFRLAAAYDSAYNSFVEKCENDEDSFVSDLVSSRRKDY</sequence>
<keyword evidence="8" id="KW-1185">Reference proteome</keyword>
<evidence type="ECO:0000256" key="4">
    <source>
        <dbReference type="ARBA" id="ARBA00022989"/>
    </source>
</evidence>
<evidence type="ECO:0000256" key="1">
    <source>
        <dbReference type="ARBA" id="ARBA00004141"/>
    </source>
</evidence>
<name>A0AA88X394_9ASTE</name>
<comment type="caution">
    <text evidence="7">The sequence shown here is derived from an EMBL/GenBank/DDBJ whole genome shotgun (WGS) entry which is preliminary data.</text>
</comment>
<evidence type="ECO:0008006" key="9">
    <source>
        <dbReference type="Google" id="ProtNLM"/>
    </source>
</evidence>
<dbReference type="GO" id="GO:0032979">
    <property type="term" value="P:protein insertion into mitochondrial inner membrane from matrix"/>
    <property type="evidence" value="ECO:0007669"/>
    <property type="project" value="TreeGrafter"/>
</dbReference>
<dbReference type="InterPro" id="IPR001708">
    <property type="entry name" value="YidC/ALB3/OXA1/COX18"/>
</dbReference>
<dbReference type="InterPro" id="IPR019734">
    <property type="entry name" value="TPR_rpt"/>
</dbReference>
<dbReference type="Pfam" id="PF13181">
    <property type="entry name" value="TPR_8"/>
    <property type="match status" value="2"/>
</dbReference>
<feature type="transmembrane region" description="Helical" evidence="6">
    <location>
        <begin position="325"/>
        <end position="347"/>
    </location>
</feature>
<organism evidence="7 8">
    <name type="scientific">Escallonia herrerae</name>
    <dbReference type="NCBI Taxonomy" id="1293975"/>
    <lineage>
        <taxon>Eukaryota</taxon>
        <taxon>Viridiplantae</taxon>
        <taxon>Streptophyta</taxon>
        <taxon>Embryophyta</taxon>
        <taxon>Tracheophyta</taxon>
        <taxon>Spermatophyta</taxon>
        <taxon>Magnoliopsida</taxon>
        <taxon>eudicotyledons</taxon>
        <taxon>Gunneridae</taxon>
        <taxon>Pentapetalae</taxon>
        <taxon>asterids</taxon>
        <taxon>campanulids</taxon>
        <taxon>Escalloniales</taxon>
        <taxon>Escalloniaceae</taxon>
        <taxon>Escallonia</taxon>
    </lineage>
</organism>
<dbReference type="GO" id="GO:0032977">
    <property type="term" value="F:membrane insertase activity"/>
    <property type="evidence" value="ECO:0007669"/>
    <property type="project" value="InterPro"/>
</dbReference>
<proteinExistence type="inferred from homology"/>
<evidence type="ECO:0000313" key="8">
    <source>
        <dbReference type="Proteomes" id="UP001188597"/>
    </source>
</evidence>
<gene>
    <name evidence="7" type="ORF">RJ639_028517</name>
</gene>
<evidence type="ECO:0000256" key="5">
    <source>
        <dbReference type="ARBA" id="ARBA00023136"/>
    </source>
</evidence>
<keyword evidence="4 6" id="KW-1133">Transmembrane helix</keyword>
<comment type="similarity">
    <text evidence="2">Belongs to the OXA1/ALB3/YidC (TC 2.A.9.2) family.</text>
</comment>
<dbReference type="PANTHER" id="PTHR12428:SF65">
    <property type="entry name" value="CYTOCHROME C OXIDASE ASSEMBLY PROTEIN COX18, MITOCHONDRIAL"/>
    <property type="match status" value="1"/>
</dbReference>
<evidence type="ECO:0000313" key="7">
    <source>
        <dbReference type="EMBL" id="KAK3039066.1"/>
    </source>
</evidence>
<feature type="transmembrane region" description="Helical" evidence="6">
    <location>
        <begin position="368"/>
        <end position="393"/>
    </location>
</feature>
<protein>
    <recommendedName>
        <fullName evidence="9">ALBINO3-like protein 2, chloroplastic</fullName>
    </recommendedName>
</protein>
<feature type="transmembrane region" description="Helical" evidence="6">
    <location>
        <begin position="266"/>
        <end position="286"/>
    </location>
</feature>
<evidence type="ECO:0000256" key="2">
    <source>
        <dbReference type="ARBA" id="ARBA00010583"/>
    </source>
</evidence>